<dbReference type="PANTHER" id="PTHR43549">
    <property type="entry name" value="MULTIDRUG RESISTANCE PROTEIN YPNP-RELATED"/>
    <property type="match status" value="1"/>
</dbReference>
<feature type="transmembrane region" description="Helical" evidence="8">
    <location>
        <begin position="168"/>
        <end position="189"/>
    </location>
</feature>
<keyword evidence="5 8" id="KW-0812">Transmembrane</keyword>
<evidence type="ECO:0000313" key="10">
    <source>
        <dbReference type="Proteomes" id="UP000076935"/>
    </source>
</evidence>
<feature type="transmembrane region" description="Helical" evidence="8">
    <location>
        <begin position="420"/>
        <end position="439"/>
    </location>
</feature>
<dbReference type="EMBL" id="LQWY01000019">
    <property type="protein sequence ID" value="OAH61450.1"/>
    <property type="molecule type" value="Genomic_DNA"/>
</dbReference>
<evidence type="ECO:0000256" key="1">
    <source>
        <dbReference type="ARBA" id="ARBA00004651"/>
    </source>
</evidence>
<feature type="transmembrane region" description="Helical" evidence="8">
    <location>
        <begin position="94"/>
        <end position="117"/>
    </location>
</feature>
<dbReference type="GO" id="GO:0042910">
    <property type="term" value="F:xenobiotic transmembrane transporter activity"/>
    <property type="evidence" value="ECO:0007669"/>
    <property type="project" value="InterPro"/>
</dbReference>
<dbReference type="CDD" id="cd13138">
    <property type="entry name" value="MATE_yoeA_like"/>
    <property type="match status" value="1"/>
</dbReference>
<keyword evidence="6 8" id="KW-1133">Transmembrane helix</keyword>
<dbReference type="AlphaFoldDB" id="A0A177L6S7"/>
<protein>
    <submittedName>
        <fullName evidence="9">MATE family efflux transporter</fullName>
    </submittedName>
</protein>
<dbReference type="Proteomes" id="UP000076935">
    <property type="component" value="Unassembled WGS sequence"/>
</dbReference>
<accession>A0A177L6S7</accession>
<dbReference type="PANTHER" id="PTHR43549:SF3">
    <property type="entry name" value="MULTIDRUG RESISTANCE PROTEIN YPNP-RELATED"/>
    <property type="match status" value="1"/>
</dbReference>
<dbReference type="GO" id="GO:0005886">
    <property type="term" value="C:plasma membrane"/>
    <property type="evidence" value="ECO:0007669"/>
    <property type="project" value="UniProtKB-SubCell"/>
</dbReference>
<feature type="transmembrane region" description="Helical" evidence="8">
    <location>
        <begin position="288"/>
        <end position="308"/>
    </location>
</feature>
<dbReference type="NCBIfam" id="TIGR00797">
    <property type="entry name" value="matE"/>
    <property type="match status" value="1"/>
</dbReference>
<dbReference type="InterPro" id="IPR002528">
    <property type="entry name" value="MATE_fam"/>
</dbReference>
<dbReference type="GO" id="GO:0015297">
    <property type="term" value="F:antiporter activity"/>
    <property type="evidence" value="ECO:0007669"/>
    <property type="project" value="InterPro"/>
</dbReference>
<feature type="transmembrane region" description="Helical" evidence="8">
    <location>
        <begin position="391"/>
        <end position="414"/>
    </location>
</feature>
<feature type="transmembrane region" description="Helical" evidence="8">
    <location>
        <begin position="201"/>
        <end position="220"/>
    </location>
</feature>
<evidence type="ECO:0000256" key="7">
    <source>
        <dbReference type="ARBA" id="ARBA00023136"/>
    </source>
</evidence>
<proteinExistence type="inferred from homology"/>
<evidence type="ECO:0000313" key="9">
    <source>
        <dbReference type="EMBL" id="OAH61450.1"/>
    </source>
</evidence>
<dbReference type="RefSeq" id="WP_063965328.1">
    <property type="nucleotide sequence ID" value="NZ_JBCNAN010000002.1"/>
</dbReference>
<gene>
    <name evidence="9" type="ORF">AWH49_12645</name>
</gene>
<feature type="transmembrane region" description="Helical" evidence="8">
    <location>
        <begin position="137"/>
        <end position="156"/>
    </location>
</feature>
<organism evidence="9 10">
    <name type="scientific">Domibacillus aminovorans</name>
    <dbReference type="NCBI Taxonomy" id="29332"/>
    <lineage>
        <taxon>Bacteria</taxon>
        <taxon>Bacillati</taxon>
        <taxon>Bacillota</taxon>
        <taxon>Bacilli</taxon>
        <taxon>Bacillales</taxon>
        <taxon>Bacillaceae</taxon>
        <taxon>Domibacillus</taxon>
    </lineage>
</organism>
<dbReference type="PIRSF" id="PIRSF006603">
    <property type="entry name" value="DinF"/>
    <property type="match status" value="1"/>
</dbReference>
<keyword evidence="7 8" id="KW-0472">Membrane</keyword>
<evidence type="ECO:0000256" key="6">
    <source>
        <dbReference type="ARBA" id="ARBA00022989"/>
    </source>
</evidence>
<dbReference type="InterPro" id="IPR052031">
    <property type="entry name" value="Membrane_Transporter-Flippase"/>
</dbReference>
<keyword evidence="10" id="KW-1185">Reference proteome</keyword>
<dbReference type="Pfam" id="PF01554">
    <property type="entry name" value="MatE"/>
    <property type="match status" value="2"/>
</dbReference>
<comment type="caution">
    <text evidence="9">The sequence shown here is derived from an EMBL/GenBank/DDBJ whole genome shotgun (WGS) entry which is preliminary data.</text>
</comment>
<evidence type="ECO:0000256" key="5">
    <source>
        <dbReference type="ARBA" id="ARBA00022692"/>
    </source>
</evidence>
<keyword evidence="4" id="KW-1003">Cell membrane</keyword>
<feature type="transmembrane region" description="Helical" evidence="8">
    <location>
        <begin position="241"/>
        <end position="268"/>
    </location>
</feature>
<comment type="subcellular location">
    <subcellularLocation>
        <location evidence="1">Cell membrane</location>
        <topology evidence="1">Multi-pass membrane protein</topology>
    </subcellularLocation>
</comment>
<evidence type="ECO:0000256" key="8">
    <source>
        <dbReference type="SAM" id="Phobius"/>
    </source>
</evidence>
<evidence type="ECO:0000256" key="2">
    <source>
        <dbReference type="ARBA" id="ARBA00010199"/>
    </source>
</evidence>
<keyword evidence="3" id="KW-0813">Transport</keyword>
<reference evidence="9 10" key="1">
    <citation type="submission" date="2016-01" db="EMBL/GenBank/DDBJ databases">
        <title>Investigation of taxonomic status of Bacillus aminovorans.</title>
        <authorList>
            <person name="Verma A."/>
            <person name="Pal Y."/>
            <person name="Krishnamurthi S."/>
        </authorList>
    </citation>
    <scope>NUCLEOTIDE SEQUENCE [LARGE SCALE GENOMIC DNA]</scope>
    <source>
        <strain evidence="9 10">DSM 1314</strain>
    </source>
</reference>
<comment type="similarity">
    <text evidence="2">Belongs to the multi antimicrobial extrusion (MATE) (TC 2.A.66.1) family.</text>
</comment>
<feature type="transmembrane region" description="Helical" evidence="8">
    <location>
        <begin position="48"/>
        <end position="73"/>
    </location>
</feature>
<sequence>MNKSNNENNAMPIAKPMIAFLIPVIFASVLQSLGQVFGIIIVGQTLGVNALAAISAFFPLLFFLISFAIGIGSGSSILVGQSYGGGNIPKTKEVVGVTLAFTMIASVVITIFGSIFTENILKWMGTPENILLESVNYARILFVTLPITFLYIAYTTFMRGVGDSKTPFYSLVISIMLNISLLPILMFGWLGLPKFGLNGAAYAAVLSNFITFVLLLAYLHKTNHVLKLDQTILKNFHLKGAILKSLLTLAIPTSISMVAIAMSEVAVITFVNDYGSNATAAYGIVNQLVSYIQIPAMSISIAISVFVAQAIGSGKTSTIQNITKLGIKLNYLLGGGLILVVYLFSDPILKVFLTNAETIEIAKSLIVISCWGYVLFGHMQSLSATMRATGTVLWPTLFTIASIWLIEVPTAYFLSHYTELGIKGIWCAYPVAFIVNLIAQSTYHHFIWKKKPLKTLLN</sequence>
<evidence type="ECO:0000256" key="3">
    <source>
        <dbReference type="ARBA" id="ARBA00022448"/>
    </source>
</evidence>
<feature type="transmembrane region" description="Helical" evidence="8">
    <location>
        <begin position="361"/>
        <end position="379"/>
    </location>
</feature>
<dbReference type="InterPro" id="IPR048279">
    <property type="entry name" value="MdtK-like"/>
</dbReference>
<feature type="transmembrane region" description="Helical" evidence="8">
    <location>
        <begin position="329"/>
        <end position="349"/>
    </location>
</feature>
<evidence type="ECO:0000256" key="4">
    <source>
        <dbReference type="ARBA" id="ARBA00022475"/>
    </source>
</evidence>
<name>A0A177L6S7_9BACI</name>